<keyword evidence="2" id="KW-1185">Reference proteome</keyword>
<proteinExistence type="predicted"/>
<dbReference type="InParanoid" id="A0A1I2FSK2"/>
<evidence type="ECO:0000313" key="1">
    <source>
        <dbReference type="EMBL" id="SFF07476.1"/>
    </source>
</evidence>
<dbReference type="EMBL" id="FONA01000033">
    <property type="protein sequence ID" value="SFF07476.1"/>
    <property type="molecule type" value="Genomic_DNA"/>
</dbReference>
<evidence type="ECO:0000313" key="2">
    <source>
        <dbReference type="Proteomes" id="UP000181976"/>
    </source>
</evidence>
<dbReference type="STRING" id="385682.SAMN05444380_13315"/>
<protein>
    <submittedName>
        <fullName evidence="1">Uncharacterized protein</fullName>
    </submittedName>
</protein>
<name>A0A1I2FSK2_9BACT</name>
<accession>A0A1I2FSK2</accession>
<dbReference type="Proteomes" id="UP000181976">
    <property type="component" value="Unassembled WGS sequence"/>
</dbReference>
<gene>
    <name evidence="1" type="ORF">SAMN05444380_13315</name>
</gene>
<dbReference type="AlphaFoldDB" id="A0A1I2FSK2"/>
<sequence length="57" mass="6840">MNIHEYIIFQSNIHGHTNFVKCRFNENKKPLLTEYQALKLINVNQREFHVQPIIFVA</sequence>
<organism evidence="1 2">
    <name type="scientific">Thermophagus xiamenensis</name>
    <dbReference type="NCBI Taxonomy" id="385682"/>
    <lineage>
        <taxon>Bacteria</taxon>
        <taxon>Pseudomonadati</taxon>
        <taxon>Bacteroidota</taxon>
        <taxon>Bacteroidia</taxon>
        <taxon>Marinilabiliales</taxon>
        <taxon>Marinilabiliaceae</taxon>
        <taxon>Thermophagus</taxon>
    </lineage>
</organism>
<reference evidence="1 2" key="1">
    <citation type="submission" date="2016-10" db="EMBL/GenBank/DDBJ databases">
        <authorList>
            <person name="de Groot N.N."/>
        </authorList>
    </citation>
    <scope>NUCLEOTIDE SEQUENCE [LARGE SCALE GENOMIC DNA]</scope>
    <source>
        <strain evidence="1 2">DSM 19012</strain>
    </source>
</reference>